<dbReference type="EMBL" id="FOCG01000001">
    <property type="protein sequence ID" value="SEM75813.1"/>
    <property type="molecule type" value="Genomic_DNA"/>
</dbReference>
<evidence type="ECO:0000313" key="2">
    <source>
        <dbReference type="Proteomes" id="UP000199158"/>
    </source>
</evidence>
<dbReference type="STRING" id="474960.SAMN05216180_1618"/>
<dbReference type="OrthoDB" id="1858470at2"/>
<organism evidence="1 2">
    <name type="scientific">Hydrogenoanaerobacterium saccharovorans</name>
    <dbReference type="NCBI Taxonomy" id="474960"/>
    <lineage>
        <taxon>Bacteria</taxon>
        <taxon>Bacillati</taxon>
        <taxon>Bacillota</taxon>
        <taxon>Clostridia</taxon>
        <taxon>Eubacteriales</taxon>
        <taxon>Oscillospiraceae</taxon>
        <taxon>Hydrogenoanaerobacterium</taxon>
    </lineage>
</organism>
<name>A0A1H8AZ80_9FIRM</name>
<protein>
    <submittedName>
        <fullName evidence="1">Uncharacterized protein</fullName>
    </submittedName>
</protein>
<evidence type="ECO:0000313" key="1">
    <source>
        <dbReference type="EMBL" id="SEM75813.1"/>
    </source>
</evidence>
<gene>
    <name evidence="1" type="ORF">SAMN05216180_1618</name>
</gene>
<accession>A0A1H8AZ80</accession>
<keyword evidence="2" id="KW-1185">Reference proteome</keyword>
<reference evidence="1 2" key="1">
    <citation type="submission" date="2016-10" db="EMBL/GenBank/DDBJ databases">
        <authorList>
            <person name="de Groot N.N."/>
        </authorList>
    </citation>
    <scope>NUCLEOTIDE SEQUENCE [LARGE SCALE GENOMIC DNA]</scope>
    <source>
        <strain evidence="1 2">CGMCC 1.5070</strain>
    </source>
</reference>
<dbReference type="Proteomes" id="UP000199158">
    <property type="component" value="Unassembled WGS sequence"/>
</dbReference>
<dbReference type="AlphaFoldDB" id="A0A1H8AZ80"/>
<proteinExistence type="predicted"/>
<sequence length="77" mass="8654">MKIGGMIGITEDGYPIVTGEYSCPNWEAGAGGTFEMRECWYCKYADFRKTTQIVLEKSICHCPSYHITPGLKGQKKK</sequence>